<evidence type="ECO:0000313" key="3">
    <source>
        <dbReference type="Proteomes" id="UP000823641"/>
    </source>
</evidence>
<dbReference type="EMBL" id="JADIMG010000111">
    <property type="protein sequence ID" value="MBO8461039.1"/>
    <property type="molecule type" value="Genomic_DNA"/>
</dbReference>
<keyword evidence="1" id="KW-1133">Transmembrane helix</keyword>
<feature type="transmembrane region" description="Helical" evidence="1">
    <location>
        <begin position="12"/>
        <end position="33"/>
    </location>
</feature>
<proteinExistence type="predicted"/>
<evidence type="ECO:0000313" key="2">
    <source>
        <dbReference type="EMBL" id="MBO8461039.1"/>
    </source>
</evidence>
<feature type="transmembrane region" description="Helical" evidence="1">
    <location>
        <begin position="69"/>
        <end position="85"/>
    </location>
</feature>
<keyword evidence="1" id="KW-0812">Transmembrane</keyword>
<dbReference type="AlphaFoldDB" id="A0A9D9HVA6"/>
<dbReference type="Proteomes" id="UP000823641">
    <property type="component" value="Unassembled WGS sequence"/>
</dbReference>
<keyword evidence="1" id="KW-0472">Membrane</keyword>
<reference evidence="2" key="2">
    <citation type="journal article" date="2021" name="PeerJ">
        <title>Extensive microbial diversity within the chicken gut microbiome revealed by metagenomics and culture.</title>
        <authorList>
            <person name="Gilroy R."/>
            <person name="Ravi A."/>
            <person name="Getino M."/>
            <person name="Pursley I."/>
            <person name="Horton D.L."/>
            <person name="Alikhan N.F."/>
            <person name="Baker D."/>
            <person name="Gharbi K."/>
            <person name="Hall N."/>
            <person name="Watson M."/>
            <person name="Adriaenssens E.M."/>
            <person name="Foster-Nyarko E."/>
            <person name="Jarju S."/>
            <person name="Secka A."/>
            <person name="Antonio M."/>
            <person name="Oren A."/>
            <person name="Chaudhuri R.R."/>
            <person name="La Ragione R."/>
            <person name="Hildebrand F."/>
            <person name="Pallen M.J."/>
        </authorList>
    </citation>
    <scope>NUCLEOTIDE SEQUENCE</scope>
    <source>
        <strain evidence="2">G3-3990</strain>
    </source>
</reference>
<gene>
    <name evidence="2" type="ORF">IAA73_12030</name>
</gene>
<name>A0A9D9HVA6_9BACT</name>
<sequence length="96" mass="11078">MVKDAEHIRLPSLYLCIGMDILGMLTYLIPFMAEWADVLWAPLSAYVFYRSFGGRTGRVGAVINFIEEALPFLDVIPTFTIAYFYQRMYLRKSVNV</sequence>
<accession>A0A9D9HVA6</accession>
<protein>
    <submittedName>
        <fullName evidence="2">Uncharacterized protein</fullName>
    </submittedName>
</protein>
<evidence type="ECO:0000256" key="1">
    <source>
        <dbReference type="SAM" id="Phobius"/>
    </source>
</evidence>
<comment type="caution">
    <text evidence="2">The sequence shown here is derived from an EMBL/GenBank/DDBJ whole genome shotgun (WGS) entry which is preliminary data.</text>
</comment>
<organism evidence="2 3">
    <name type="scientific">Candidatus Gallipaludibacter merdavium</name>
    <dbReference type="NCBI Taxonomy" id="2840839"/>
    <lineage>
        <taxon>Bacteria</taxon>
        <taxon>Pseudomonadati</taxon>
        <taxon>Bacteroidota</taxon>
        <taxon>Bacteroidia</taxon>
        <taxon>Bacteroidales</taxon>
        <taxon>Candidatus Gallipaludibacter</taxon>
    </lineage>
</organism>
<reference evidence="2" key="1">
    <citation type="submission" date="2020-10" db="EMBL/GenBank/DDBJ databases">
        <authorList>
            <person name="Gilroy R."/>
        </authorList>
    </citation>
    <scope>NUCLEOTIDE SEQUENCE</scope>
    <source>
        <strain evidence="2">G3-3990</strain>
    </source>
</reference>